<dbReference type="Proteomes" id="UP001341840">
    <property type="component" value="Unassembled WGS sequence"/>
</dbReference>
<organism evidence="2 3">
    <name type="scientific">Stylosanthes scabra</name>
    <dbReference type="NCBI Taxonomy" id="79078"/>
    <lineage>
        <taxon>Eukaryota</taxon>
        <taxon>Viridiplantae</taxon>
        <taxon>Streptophyta</taxon>
        <taxon>Embryophyta</taxon>
        <taxon>Tracheophyta</taxon>
        <taxon>Spermatophyta</taxon>
        <taxon>Magnoliopsida</taxon>
        <taxon>eudicotyledons</taxon>
        <taxon>Gunneridae</taxon>
        <taxon>Pentapetalae</taxon>
        <taxon>rosids</taxon>
        <taxon>fabids</taxon>
        <taxon>Fabales</taxon>
        <taxon>Fabaceae</taxon>
        <taxon>Papilionoideae</taxon>
        <taxon>50 kb inversion clade</taxon>
        <taxon>dalbergioids sensu lato</taxon>
        <taxon>Dalbergieae</taxon>
        <taxon>Pterocarpus clade</taxon>
        <taxon>Stylosanthes</taxon>
    </lineage>
</organism>
<comment type="caution">
    <text evidence="2">The sequence shown here is derived from an EMBL/GenBank/DDBJ whole genome shotgun (WGS) entry which is preliminary data.</text>
</comment>
<dbReference type="EMBL" id="JASCZI010122266">
    <property type="protein sequence ID" value="MED6164025.1"/>
    <property type="molecule type" value="Genomic_DNA"/>
</dbReference>
<protein>
    <submittedName>
        <fullName evidence="2">Uncharacterized protein</fullName>
    </submittedName>
</protein>
<proteinExistence type="predicted"/>
<evidence type="ECO:0000313" key="2">
    <source>
        <dbReference type="EMBL" id="MED6164025.1"/>
    </source>
</evidence>
<evidence type="ECO:0000313" key="3">
    <source>
        <dbReference type="Proteomes" id="UP001341840"/>
    </source>
</evidence>
<keyword evidence="3" id="KW-1185">Reference proteome</keyword>
<reference evidence="2 3" key="1">
    <citation type="journal article" date="2023" name="Plants (Basel)">
        <title>Bridging the Gap: Combining Genomics and Transcriptomics Approaches to Understand Stylosanthes scabra, an Orphan Legume from the Brazilian Caatinga.</title>
        <authorList>
            <person name="Ferreira-Neto J.R.C."/>
            <person name="da Silva M.D."/>
            <person name="Binneck E."/>
            <person name="de Melo N.F."/>
            <person name="da Silva R.H."/>
            <person name="de Melo A.L.T.M."/>
            <person name="Pandolfi V."/>
            <person name="Bustamante F.O."/>
            <person name="Brasileiro-Vidal A.C."/>
            <person name="Benko-Iseppon A.M."/>
        </authorList>
    </citation>
    <scope>NUCLEOTIDE SEQUENCE [LARGE SCALE GENOMIC DNA]</scope>
    <source>
        <tissue evidence="2">Leaves</tissue>
    </source>
</reference>
<sequence length="120" mass="13095">MKAVSDLLEALSKAKERSAASKLVQLPGRDDRRRRRLKRWSESGRQCDTVYKGGGYSDRNGKWVLWIEAQAVCGKAGTVSTFGGGDQNAATVTTDGGDGRCNSVREMHIVLHSAGGYRHQ</sequence>
<evidence type="ECO:0000256" key="1">
    <source>
        <dbReference type="SAM" id="MobiDB-lite"/>
    </source>
</evidence>
<gene>
    <name evidence="2" type="ORF">PIB30_085661</name>
</gene>
<feature type="region of interest" description="Disordered" evidence="1">
    <location>
        <begin position="19"/>
        <end position="39"/>
    </location>
</feature>
<name>A0ABU6URS8_9FABA</name>
<accession>A0ABU6URS8</accession>